<sequence>MNKQLTKINFKLWLEFEEVDPNDWDIENEFCNIRVDLEDGRHYGINVWTYKFFQTAIDEDKKTGQNLRGLYQKPPDLFVKELTRECIQKTIEDLLKINDLEKVLNPSINDKRNQK</sequence>
<accession>A0A381FEJ8</accession>
<organism evidence="1 2">
    <name type="scientific">Chryseobacterium indoltheticum</name>
    <dbReference type="NCBI Taxonomy" id="254"/>
    <lineage>
        <taxon>Bacteria</taxon>
        <taxon>Pseudomonadati</taxon>
        <taxon>Bacteroidota</taxon>
        <taxon>Flavobacteriia</taxon>
        <taxon>Flavobacteriales</taxon>
        <taxon>Weeksellaceae</taxon>
        <taxon>Chryseobacterium group</taxon>
        <taxon>Chryseobacterium</taxon>
    </lineage>
</organism>
<dbReference type="Proteomes" id="UP000254282">
    <property type="component" value="Unassembled WGS sequence"/>
</dbReference>
<proteinExistence type="predicted"/>
<gene>
    <name evidence="1" type="ORF">NCTC13532_01068</name>
</gene>
<dbReference type="EMBL" id="UFVR01000004">
    <property type="protein sequence ID" value="SUX44976.1"/>
    <property type="molecule type" value="Genomic_DNA"/>
</dbReference>
<name>A0A381FEJ8_9FLAO</name>
<evidence type="ECO:0000313" key="2">
    <source>
        <dbReference type="Proteomes" id="UP000254282"/>
    </source>
</evidence>
<evidence type="ECO:0000313" key="1">
    <source>
        <dbReference type="EMBL" id="SUX44976.1"/>
    </source>
</evidence>
<protein>
    <submittedName>
        <fullName evidence="1">Uncharacterized protein</fullName>
    </submittedName>
</protein>
<dbReference type="RefSeq" id="WP_115619528.1">
    <property type="nucleotide sequence ID" value="NZ_UFVR01000004.1"/>
</dbReference>
<dbReference type="AlphaFoldDB" id="A0A381FEJ8"/>
<reference evidence="1 2" key="1">
    <citation type="submission" date="2018-06" db="EMBL/GenBank/DDBJ databases">
        <authorList>
            <consortium name="Pathogen Informatics"/>
            <person name="Doyle S."/>
        </authorList>
    </citation>
    <scope>NUCLEOTIDE SEQUENCE [LARGE SCALE GENOMIC DNA]</scope>
    <source>
        <strain evidence="1 2">NCTC13532</strain>
    </source>
</reference>